<proteinExistence type="predicted"/>
<evidence type="ECO:0000313" key="1">
    <source>
        <dbReference type="EMBL" id="CAG7881294.1"/>
    </source>
</evidence>
<protein>
    <submittedName>
        <fullName evidence="1">Uncharacterized protein</fullName>
    </submittedName>
</protein>
<feature type="non-terminal residue" evidence="1">
    <location>
        <position position="1"/>
    </location>
</feature>
<name>A0A8D9GIF4_BRACM</name>
<sequence>RWLQQENLPQHDFTGSWCESNNSCCCLCCFFRMLLLLLLFSDATAYAASPQLN</sequence>
<dbReference type="Gramene" id="A03p26370.2_BraZ1">
    <property type="protein sequence ID" value="A03p26370.2_BraZ1.CDS.1"/>
    <property type="gene ID" value="A03g26370.2_BraZ1"/>
</dbReference>
<dbReference type="AlphaFoldDB" id="A0A8D9GIF4"/>
<gene>
    <name evidence="1" type="ORF">BRAPAZ1V2_A03P26370.2</name>
</gene>
<evidence type="ECO:0000313" key="2">
    <source>
        <dbReference type="Proteomes" id="UP000694005"/>
    </source>
</evidence>
<organism evidence="1 2">
    <name type="scientific">Brassica campestris</name>
    <name type="common">Field mustard</name>
    <dbReference type="NCBI Taxonomy" id="3711"/>
    <lineage>
        <taxon>Eukaryota</taxon>
        <taxon>Viridiplantae</taxon>
        <taxon>Streptophyta</taxon>
        <taxon>Embryophyta</taxon>
        <taxon>Tracheophyta</taxon>
        <taxon>Spermatophyta</taxon>
        <taxon>Magnoliopsida</taxon>
        <taxon>eudicotyledons</taxon>
        <taxon>Gunneridae</taxon>
        <taxon>Pentapetalae</taxon>
        <taxon>rosids</taxon>
        <taxon>malvids</taxon>
        <taxon>Brassicales</taxon>
        <taxon>Brassicaceae</taxon>
        <taxon>Brassiceae</taxon>
        <taxon>Brassica</taxon>
    </lineage>
</organism>
<accession>A0A8D9GIF4</accession>
<dbReference type="EMBL" id="LS974619">
    <property type="protein sequence ID" value="CAG7881294.1"/>
    <property type="molecule type" value="Genomic_DNA"/>
</dbReference>
<dbReference type="Proteomes" id="UP000694005">
    <property type="component" value="Chromosome A03"/>
</dbReference>
<reference evidence="1 2" key="1">
    <citation type="submission" date="2021-07" db="EMBL/GenBank/DDBJ databases">
        <authorList>
            <consortium name="Genoscope - CEA"/>
            <person name="William W."/>
        </authorList>
    </citation>
    <scope>NUCLEOTIDE SEQUENCE [LARGE SCALE GENOMIC DNA]</scope>
</reference>